<organism evidence="1 2">
    <name type="scientific">Candidatus Taylorbacteria bacterium RIFCSPLOWO2_01_FULL_48_100</name>
    <dbReference type="NCBI Taxonomy" id="1802322"/>
    <lineage>
        <taxon>Bacteria</taxon>
        <taxon>Candidatus Tayloriibacteriota</taxon>
    </lineage>
</organism>
<reference evidence="1 2" key="1">
    <citation type="journal article" date="2016" name="Nat. Commun.">
        <title>Thousands of microbial genomes shed light on interconnected biogeochemical processes in an aquifer system.</title>
        <authorList>
            <person name="Anantharaman K."/>
            <person name="Brown C.T."/>
            <person name="Hug L.A."/>
            <person name="Sharon I."/>
            <person name="Castelle C.J."/>
            <person name="Probst A.J."/>
            <person name="Thomas B.C."/>
            <person name="Singh A."/>
            <person name="Wilkins M.J."/>
            <person name="Karaoz U."/>
            <person name="Brodie E.L."/>
            <person name="Williams K.H."/>
            <person name="Hubbard S.S."/>
            <person name="Banfield J.F."/>
        </authorList>
    </citation>
    <scope>NUCLEOTIDE SEQUENCE [LARGE SCALE GENOMIC DNA]</scope>
</reference>
<dbReference type="EMBL" id="MHSA01000018">
    <property type="protein sequence ID" value="OHA34078.1"/>
    <property type="molecule type" value="Genomic_DNA"/>
</dbReference>
<evidence type="ECO:0000313" key="2">
    <source>
        <dbReference type="Proteomes" id="UP000177797"/>
    </source>
</evidence>
<proteinExistence type="predicted"/>
<evidence type="ECO:0000313" key="1">
    <source>
        <dbReference type="EMBL" id="OHA34078.1"/>
    </source>
</evidence>
<dbReference type="AlphaFoldDB" id="A0A1G2ND86"/>
<protein>
    <submittedName>
        <fullName evidence="1">Uncharacterized protein</fullName>
    </submittedName>
</protein>
<dbReference type="Proteomes" id="UP000177797">
    <property type="component" value="Unassembled WGS sequence"/>
</dbReference>
<comment type="caution">
    <text evidence="1">The sequence shown here is derived from an EMBL/GenBank/DDBJ whole genome shotgun (WGS) entry which is preliminary data.</text>
</comment>
<sequence length="208" mass="22873">MSSFQIQRDIFRAWSSAVSADAELKTHLENAIRRVLTEYDTAVFENRFIVGGVIEYIVLAAINGSDVVKGKHVGGTKKGVDVCIDTFRGKPCAAEISIKYSSSGDIRMINTLGVSTDAHWNEATLFVLPEIGIVYADAAQIPKSAIVRMKDAISVSRKAILKHAQKNKEFVLQVTIPAKTEIAKQKNPKTASEDIARAIIRQFARLKL</sequence>
<gene>
    <name evidence="1" type="ORF">A2938_00135</name>
</gene>
<name>A0A1G2ND86_9BACT</name>
<accession>A0A1G2ND86</accession>